<sequence length="121" mass="14143">MKNQIIDNNEHEEPDKHELKRRKDCEAQMDEHQRIIHEAEEKENFECEAQLEPVASFDLQNTQDLQLDLLITPIAFMFSSFVKVVNVLATDNGADHLLFSLYLKHMKPQYETWSASKITVV</sequence>
<accession>A0AA35YYM2</accession>
<evidence type="ECO:0000313" key="3">
    <source>
        <dbReference type="Proteomes" id="UP001177003"/>
    </source>
</evidence>
<feature type="compositionally biased region" description="Basic and acidic residues" evidence="1">
    <location>
        <begin position="8"/>
        <end position="22"/>
    </location>
</feature>
<evidence type="ECO:0000256" key="1">
    <source>
        <dbReference type="SAM" id="MobiDB-lite"/>
    </source>
</evidence>
<keyword evidence="3" id="KW-1185">Reference proteome</keyword>
<protein>
    <submittedName>
        <fullName evidence="2">Uncharacterized protein</fullName>
    </submittedName>
</protein>
<organism evidence="2 3">
    <name type="scientific">Lactuca saligna</name>
    <name type="common">Willowleaf lettuce</name>
    <dbReference type="NCBI Taxonomy" id="75948"/>
    <lineage>
        <taxon>Eukaryota</taxon>
        <taxon>Viridiplantae</taxon>
        <taxon>Streptophyta</taxon>
        <taxon>Embryophyta</taxon>
        <taxon>Tracheophyta</taxon>
        <taxon>Spermatophyta</taxon>
        <taxon>Magnoliopsida</taxon>
        <taxon>eudicotyledons</taxon>
        <taxon>Gunneridae</taxon>
        <taxon>Pentapetalae</taxon>
        <taxon>asterids</taxon>
        <taxon>campanulids</taxon>
        <taxon>Asterales</taxon>
        <taxon>Asteraceae</taxon>
        <taxon>Cichorioideae</taxon>
        <taxon>Cichorieae</taxon>
        <taxon>Lactucinae</taxon>
        <taxon>Lactuca</taxon>
    </lineage>
</organism>
<evidence type="ECO:0000313" key="2">
    <source>
        <dbReference type="EMBL" id="CAI9282554.1"/>
    </source>
</evidence>
<gene>
    <name evidence="2" type="ORF">LSALG_LOCUS22190</name>
</gene>
<proteinExistence type="predicted"/>
<reference evidence="2" key="1">
    <citation type="submission" date="2023-04" db="EMBL/GenBank/DDBJ databases">
        <authorList>
            <person name="Vijverberg K."/>
            <person name="Xiong W."/>
            <person name="Schranz E."/>
        </authorList>
    </citation>
    <scope>NUCLEOTIDE SEQUENCE</scope>
</reference>
<feature type="region of interest" description="Disordered" evidence="1">
    <location>
        <begin position="1"/>
        <end position="22"/>
    </location>
</feature>
<dbReference type="EMBL" id="OX465080">
    <property type="protein sequence ID" value="CAI9282554.1"/>
    <property type="molecule type" value="Genomic_DNA"/>
</dbReference>
<name>A0AA35YYM2_LACSI</name>
<dbReference type="Proteomes" id="UP001177003">
    <property type="component" value="Chromosome 4"/>
</dbReference>
<dbReference type="AlphaFoldDB" id="A0AA35YYM2"/>